<keyword evidence="2 7" id="KW-0349">Heme</keyword>
<dbReference type="CDD" id="cd16378">
    <property type="entry name" value="CcmH_N"/>
    <property type="match status" value="1"/>
</dbReference>
<dbReference type="Pfam" id="PF03918">
    <property type="entry name" value="CcmH"/>
    <property type="match status" value="1"/>
</dbReference>
<dbReference type="InterPro" id="IPR005616">
    <property type="entry name" value="CcmH/CycL/Ccl2/NrfF_N"/>
</dbReference>
<protein>
    <recommendedName>
        <fullName evidence="7">Cytochrome c-type biogenesis protein</fullName>
    </recommendedName>
</protein>
<accession>A0A0G3BG94</accession>
<dbReference type="AlphaFoldDB" id="A0A0G3BG94"/>
<dbReference type="Proteomes" id="UP000035352">
    <property type="component" value="Chromosome"/>
</dbReference>
<dbReference type="EMBL" id="CP011371">
    <property type="protein sequence ID" value="AKJ28322.1"/>
    <property type="molecule type" value="Genomic_DNA"/>
</dbReference>
<keyword evidence="6 7" id="KW-0408">Iron</keyword>
<evidence type="ECO:0000313" key="10">
    <source>
        <dbReference type="Proteomes" id="UP000035352"/>
    </source>
</evidence>
<keyword evidence="10" id="KW-1185">Reference proteome</keyword>
<evidence type="ECO:0000256" key="5">
    <source>
        <dbReference type="ARBA" id="ARBA00022748"/>
    </source>
</evidence>
<evidence type="ECO:0000313" key="9">
    <source>
        <dbReference type="EMBL" id="AKJ28322.1"/>
    </source>
</evidence>
<reference evidence="9 10" key="1">
    <citation type="submission" date="2015-05" db="EMBL/GenBank/DDBJ databases">
        <authorList>
            <person name="Tang B."/>
            <person name="Yu Y."/>
        </authorList>
    </citation>
    <scope>NUCLEOTIDE SEQUENCE [LARGE SCALE GENOMIC DNA]</scope>
    <source>
        <strain evidence="9 10">DSM 7029</strain>
    </source>
</reference>
<keyword evidence="7" id="KW-0472">Membrane</keyword>
<dbReference type="OrthoDB" id="9804975at2"/>
<keyword evidence="3 7" id="KW-0479">Metal-binding</keyword>
<evidence type="ECO:0000256" key="1">
    <source>
        <dbReference type="ARBA" id="ARBA00010342"/>
    </source>
</evidence>
<dbReference type="InterPro" id="IPR051263">
    <property type="entry name" value="C-type_cytochrome_biogenesis"/>
</dbReference>
<dbReference type="InterPro" id="IPR038297">
    <property type="entry name" value="CcmH/CycL/NrfF/Ccl2_sf"/>
</dbReference>
<dbReference type="GO" id="GO:0005886">
    <property type="term" value="C:plasma membrane"/>
    <property type="evidence" value="ECO:0007669"/>
    <property type="project" value="TreeGrafter"/>
</dbReference>
<comment type="similarity">
    <text evidence="1 7">Belongs to the CcmH/CycL/Ccl2/NrfF family.</text>
</comment>
<evidence type="ECO:0000256" key="3">
    <source>
        <dbReference type="ARBA" id="ARBA00022723"/>
    </source>
</evidence>
<evidence type="ECO:0000256" key="4">
    <source>
        <dbReference type="ARBA" id="ARBA00022729"/>
    </source>
</evidence>
<dbReference type="KEGG" id="pbh:AAW51_1631"/>
<keyword evidence="7" id="KW-0812">Transmembrane</keyword>
<dbReference type="STRING" id="413882.AAW51_1631"/>
<keyword evidence="4 7" id="KW-0732">Signal</keyword>
<dbReference type="GO" id="GO:0046872">
    <property type="term" value="F:metal ion binding"/>
    <property type="evidence" value="ECO:0007669"/>
    <property type="project" value="UniProtKB-KW"/>
</dbReference>
<keyword evidence="7" id="KW-1133">Transmembrane helix</keyword>
<comment type="function">
    <text evidence="7">Possible subunit of a heme lyase.</text>
</comment>
<dbReference type="FunFam" id="1.10.8.640:FF:000001">
    <property type="entry name" value="Cytochrome c-type biogenesis protein"/>
    <property type="match status" value="1"/>
</dbReference>
<evidence type="ECO:0000256" key="7">
    <source>
        <dbReference type="RuleBase" id="RU364112"/>
    </source>
</evidence>
<evidence type="ECO:0000256" key="6">
    <source>
        <dbReference type="ARBA" id="ARBA00023004"/>
    </source>
</evidence>
<organism evidence="9 10">
    <name type="scientific">Caldimonas brevitalea</name>
    <dbReference type="NCBI Taxonomy" id="413882"/>
    <lineage>
        <taxon>Bacteria</taxon>
        <taxon>Pseudomonadati</taxon>
        <taxon>Pseudomonadota</taxon>
        <taxon>Betaproteobacteria</taxon>
        <taxon>Burkholderiales</taxon>
        <taxon>Sphaerotilaceae</taxon>
        <taxon>Caldimonas</taxon>
    </lineage>
</organism>
<sequence>MKAFLLSLTSLLCMSWALAAAPDEARLQALAAELRCPVCQNQSLADSNAELAADLRQEIRRQLEAGHSDQEVRDYMVSRYGEFVLYEPRLGGHTLLLWIGPFAMLGAAVAVLAWRVRRRASAGTTVEDAAVAPESRP</sequence>
<dbReference type="PATRIC" id="fig|413882.6.peg.1711"/>
<feature type="signal peptide" evidence="7">
    <location>
        <begin position="1"/>
        <end position="19"/>
    </location>
</feature>
<dbReference type="GO" id="GO:0017004">
    <property type="term" value="P:cytochrome complex assembly"/>
    <property type="evidence" value="ECO:0007669"/>
    <property type="project" value="UniProtKB-KW"/>
</dbReference>
<evidence type="ECO:0000259" key="8">
    <source>
        <dbReference type="Pfam" id="PF03918"/>
    </source>
</evidence>
<dbReference type="PANTHER" id="PTHR47870">
    <property type="entry name" value="CYTOCHROME C-TYPE BIOGENESIS PROTEIN CCMH"/>
    <property type="match status" value="1"/>
</dbReference>
<evidence type="ECO:0000256" key="2">
    <source>
        <dbReference type="ARBA" id="ARBA00022617"/>
    </source>
</evidence>
<feature type="domain" description="CcmH/CycL/Ccl2/NrfF N-terminal" evidence="8">
    <location>
        <begin position="19"/>
        <end position="126"/>
    </location>
</feature>
<dbReference type="Gene3D" id="1.10.8.640">
    <property type="entry name" value="Cytochrome C biogenesis protein"/>
    <property type="match status" value="1"/>
</dbReference>
<keyword evidence="5" id="KW-0201">Cytochrome c-type biogenesis</keyword>
<gene>
    <name evidence="9" type="primary">ccmH</name>
    <name evidence="9" type="ORF">AAW51_1631</name>
</gene>
<dbReference type="PANTHER" id="PTHR47870:SF1">
    <property type="entry name" value="CYTOCHROME C-TYPE BIOGENESIS PROTEIN CCMH"/>
    <property type="match status" value="1"/>
</dbReference>
<feature type="chain" id="PRO_5011018611" description="Cytochrome c-type biogenesis protein" evidence="7">
    <location>
        <begin position="20"/>
        <end position="137"/>
    </location>
</feature>
<dbReference type="RefSeq" id="WP_047194209.1">
    <property type="nucleotide sequence ID" value="NZ_CP011371.1"/>
</dbReference>
<feature type="transmembrane region" description="Helical" evidence="7">
    <location>
        <begin position="95"/>
        <end position="114"/>
    </location>
</feature>
<proteinExistence type="inferred from homology"/>
<name>A0A0G3BG94_9BURK</name>